<dbReference type="AlphaFoldDB" id="A0AAV7X1Z7"/>
<reference evidence="1" key="1">
    <citation type="submission" date="2022-12" db="EMBL/GenBank/DDBJ databases">
        <title>Chromosome-level genome assembly of the bean flower thrips Megalurothrips usitatus.</title>
        <authorList>
            <person name="Ma L."/>
            <person name="Liu Q."/>
            <person name="Li H."/>
            <person name="Cai W."/>
        </authorList>
    </citation>
    <scope>NUCLEOTIDE SEQUENCE</scope>
    <source>
        <strain evidence="1">Cailab_2022a</strain>
    </source>
</reference>
<gene>
    <name evidence="1" type="ORF">ONE63_011386</name>
</gene>
<accession>A0AAV7X1Z7</accession>
<dbReference type="Proteomes" id="UP001075354">
    <property type="component" value="Unassembled WGS sequence"/>
</dbReference>
<protein>
    <submittedName>
        <fullName evidence="1">Uncharacterized protein</fullName>
    </submittedName>
</protein>
<keyword evidence="2" id="KW-1185">Reference proteome</keyword>
<organism evidence="1 2">
    <name type="scientific">Megalurothrips usitatus</name>
    <name type="common">bean blossom thrips</name>
    <dbReference type="NCBI Taxonomy" id="439358"/>
    <lineage>
        <taxon>Eukaryota</taxon>
        <taxon>Metazoa</taxon>
        <taxon>Ecdysozoa</taxon>
        <taxon>Arthropoda</taxon>
        <taxon>Hexapoda</taxon>
        <taxon>Insecta</taxon>
        <taxon>Pterygota</taxon>
        <taxon>Neoptera</taxon>
        <taxon>Paraneoptera</taxon>
        <taxon>Thysanoptera</taxon>
        <taxon>Terebrantia</taxon>
        <taxon>Thripoidea</taxon>
        <taxon>Thripidae</taxon>
        <taxon>Megalurothrips</taxon>
    </lineage>
</organism>
<name>A0AAV7X1Z7_9NEOP</name>
<evidence type="ECO:0000313" key="1">
    <source>
        <dbReference type="EMBL" id="KAJ1519005.1"/>
    </source>
</evidence>
<sequence>MTQNLSYVSPEAVSIDNDKIDGASVYLIRPRRALKLLLEDKSVQKEVLESFGYESTPNIYSDYKDGKVYKNRPSCNEEKIDLIFASDACTVTSHVKGSAKNKYKINCSYFTLGNLKPHLRSKLDSIHLALLFRDDLLGDRVNYGVAKCFKPLLDDLKELEKTGIEFMGRTIKVAVQFFVCDSLGAHQLGGFIGNFTHTYFCRFCEITKQTFHLFPATVLPFRTAQEYLSALVELEERQKTKPDQVTHRGVKEFSPLNELREFHVVDPSLPPCLAHDLFEGVVDYDMTVIISKLVEAGWLSYESLNRLIKHFKCVGADAHNKPADAVCETKLSGHAVQNWTLVRLLPFILEGKIQDPQNEHWQLYLSLKKVVEYSCSPSFNDADLEAFKTVLDGYMAKRSELIEDTPKPKHHFLMHYPSLIPLVGPLIFLFTLRFEAKHQFLKRVAKACKNFINLLYTLSHRHQVYLSYLRTGVIYPEGIGPTKICNKSVNDFEDNVKKVLDGLGRLDKHYISLEREGIIFRTGSYMMIDKRRDGLIKVIASVGGQVYLIMEEYEPLLWEEYGVHRILPTGAMKAVKISCLACPAFQSVYDFKDELCFSSKFFVPPA</sequence>
<dbReference type="PANTHER" id="PTHR31912">
    <property type="entry name" value="IP13529P"/>
    <property type="match status" value="1"/>
</dbReference>
<proteinExistence type="predicted"/>
<dbReference type="PANTHER" id="PTHR31912:SF35">
    <property type="entry name" value="C2H2-TYPE DOMAIN-CONTAINING PROTEIN"/>
    <property type="match status" value="1"/>
</dbReference>
<evidence type="ECO:0000313" key="2">
    <source>
        <dbReference type="Proteomes" id="UP001075354"/>
    </source>
</evidence>
<dbReference type="EMBL" id="JAPTSV010000795">
    <property type="protein sequence ID" value="KAJ1519005.1"/>
    <property type="molecule type" value="Genomic_DNA"/>
</dbReference>
<comment type="caution">
    <text evidence="1">The sequence shown here is derived from an EMBL/GenBank/DDBJ whole genome shotgun (WGS) entry which is preliminary data.</text>
</comment>